<feature type="region of interest" description="Disordered" evidence="6">
    <location>
        <begin position="1"/>
        <end position="122"/>
    </location>
</feature>
<evidence type="ECO:0000256" key="1">
    <source>
        <dbReference type="ARBA" id="ARBA00004141"/>
    </source>
</evidence>
<keyword evidence="3 5" id="KW-1133">Transmembrane helix</keyword>
<dbReference type="HAMAP" id="MF_00902">
    <property type="entry name" value="TatC"/>
    <property type="match status" value="1"/>
</dbReference>
<evidence type="ECO:0000313" key="8">
    <source>
        <dbReference type="Proteomes" id="UP000184001"/>
    </source>
</evidence>
<dbReference type="GO" id="GO:0009977">
    <property type="term" value="F:proton motive force dependent protein transmembrane transporter activity"/>
    <property type="evidence" value="ECO:0007669"/>
    <property type="project" value="TreeGrafter"/>
</dbReference>
<dbReference type="PRINTS" id="PR01840">
    <property type="entry name" value="TATCFAMILY"/>
</dbReference>
<feature type="transmembrane region" description="Helical" evidence="5">
    <location>
        <begin position="222"/>
        <end position="249"/>
    </location>
</feature>
<name>A0A8G2CBP8_9BACT</name>
<keyword evidence="5" id="KW-0813">Transport</keyword>
<reference evidence="7 8" key="1">
    <citation type="submission" date="2016-11" db="EMBL/GenBank/DDBJ databases">
        <authorList>
            <person name="Varghese N."/>
            <person name="Submissions S."/>
        </authorList>
    </citation>
    <scope>NUCLEOTIDE SEQUENCE [LARGE SCALE GENOMIC DNA]</scope>
    <source>
        <strain evidence="7 8">DSM 17919</strain>
    </source>
</reference>
<comment type="function">
    <text evidence="5">Part of the twin-arginine translocation (Tat) system that transports large folded proteins containing a characteristic twin-arginine motif in their signal peptide across membranes.</text>
</comment>
<accession>A0A8G2CBP8</accession>
<feature type="compositionally biased region" description="Acidic residues" evidence="6">
    <location>
        <begin position="13"/>
        <end position="34"/>
    </location>
</feature>
<feature type="compositionally biased region" description="Acidic residues" evidence="6">
    <location>
        <begin position="108"/>
        <end position="121"/>
    </location>
</feature>
<feature type="transmembrane region" description="Helical" evidence="5">
    <location>
        <begin position="135"/>
        <end position="153"/>
    </location>
</feature>
<comment type="similarity">
    <text evidence="5">Belongs to the TatC family.</text>
</comment>
<comment type="subunit">
    <text evidence="5">Forms a complex with TatA.</text>
</comment>
<dbReference type="InterPro" id="IPR002033">
    <property type="entry name" value="TatC"/>
</dbReference>
<organism evidence="7 8">
    <name type="scientific">Halodesulfovibrio aestuarii</name>
    <dbReference type="NCBI Taxonomy" id="126333"/>
    <lineage>
        <taxon>Bacteria</taxon>
        <taxon>Pseudomonadati</taxon>
        <taxon>Thermodesulfobacteriota</taxon>
        <taxon>Desulfovibrionia</taxon>
        <taxon>Desulfovibrionales</taxon>
        <taxon>Desulfovibrionaceae</taxon>
        <taxon>Halodesulfovibrio</taxon>
    </lineage>
</organism>
<keyword evidence="5" id="KW-1003">Cell membrane</keyword>
<proteinExistence type="inferred from homology"/>
<evidence type="ECO:0000256" key="4">
    <source>
        <dbReference type="ARBA" id="ARBA00023136"/>
    </source>
</evidence>
<feature type="transmembrane region" description="Helical" evidence="5">
    <location>
        <begin position="189"/>
        <end position="210"/>
    </location>
</feature>
<gene>
    <name evidence="5" type="primary">tatC</name>
    <name evidence="7" type="ORF">SAMN05660830_02841</name>
</gene>
<feature type="transmembrane region" description="Helical" evidence="5">
    <location>
        <begin position="310"/>
        <end position="325"/>
    </location>
</feature>
<dbReference type="PANTHER" id="PTHR30371:SF0">
    <property type="entry name" value="SEC-INDEPENDENT PROTEIN TRANSLOCASE PROTEIN TATC, CHLOROPLASTIC-RELATED"/>
    <property type="match status" value="1"/>
</dbReference>
<dbReference type="GO" id="GO:0033281">
    <property type="term" value="C:TAT protein transport complex"/>
    <property type="evidence" value="ECO:0007669"/>
    <property type="project" value="UniProtKB-UniRule"/>
</dbReference>
<dbReference type="EMBL" id="FQZR01000008">
    <property type="protein sequence ID" value="SHJ61461.1"/>
    <property type="molecule type" value="Genomic_DNA"/>
</dbReference>
<feature type="transmembrane region" description="Helical" evidence="5">
    <location>
        <begin position="331"/>
        <end position="351"/>
    </location>
</feature>
<dbReference type="PANTHER" id="PTHR30371">
    <property type="entry name" value="SEC-INDEPENDENT PROTEIN TRANSLOCASE PROTEIN TATC"/>
    <property type="match status" value="1"/>
</dbReference>
<feature type="compositionally biased region" description="Acidic residues" evidence="6">
    <location>
        <begin position="83"/>
        <end position="92"/>
    </location>
</feature>
<feature type="transmembrane region" description="Helical" evidence="5">
    <location>
        <begin position="269"/>
        <end position="298"/>
    </location>
</feature>
<evidence type="ECO:0000256" key="3">
    <source>
        <dbReference type="ARBA" id="ARBA00022989"/>
    </source>
</evidence>
<dbReference type="AlphaFoldDB" id="A0A8G2CBP8"/>
<evidence type="ECO:0000256" key="5">
    <source>
        <dbReference type="HAMAP-Rule" id="MF_00902"/>
    </source>
</evidence>
<evidence type="ECO:0000256" key="2">
    <source>
        <dbReference type="ARBA" id="ARBA00022692"/>
    </source>
</evidence>
<sequence>MSVDKKNDAQPSEADETASNDEHIEDVESSETDTSDNVHADGSDDSDPSAEIEFSDGSRPDHIDDHDDEDIDNTASEAHAASDDGDSNDNEQESSTPPTLIDHINALDNEDEDDEDEEEESMTLLQHLDELRVRLKRISFAIIIGCLACYSFAEKLFDYLVMPMVAVMPDQSSFIYTAPHEAFVTYLKVAALAGFFISSPYIFYQIWAFIAPGLYEEERKYIIPIAFFSAACFIGGGAFAYFIVFPFAFEFFMSFNTGHIQAMLKLNEYLSFSMKLIFAFGLVFEMPLFALFLSRLGIVTAEMMRKARKFAILFSFVLAAILTPPDVVSQLLMAGPLMILYEISIVIAAVFGKRRPSEEDDDTEDDEAVAES</sequence>
<evidence type="ECO:0000256" key="6">
    <source>
        <dbReference type="SAM" id="MobiDB-lite"/>
    </source>
</evidence>
<dbReference type="Pfam" id="PF00902">
    <property type="entry name" value="TatC"/>
    <property type="match status" value="1"/>
</dbReference>
<evidence type="ECO:0000313" key="7">
    <source>
        <dbReference type="EMBL" id="SHJ61461.1"/>
    </source>
</evidence>
<feature type="compositionally biased region" description="Acidic residues" evidence="6">
    <location>
        <begin position="43"/>
        <end position="54"/>
    </location>
</feature>
<feature type="compositionally biased region" description="Basic and acidic residues" evidence="6">
    <location>
        <begin position="56"/>
        <end position="65"/>
    </location>
</feature>
<dbReference type="Proteomes" id="UP000184001">
    <property type="component" value="Unassembled WGS sequence"/>
</dbReference>
<keyword evidence="5" id="KW-0811">Translocation</keyword>
<dbReference type="GO" id="GO:0065002">
    <property type="term" value="P:intracellular protein transmembrane transport"/>
    <property type="evidence" value="ECO:0007669"/>
    <property type="project" value="TreeGrafter"/>
</dbReference>
<comment type="caution">
    <text evidence="7">The sequence shown here is derived from an EMBL/GenBank/DDBJ whole genome shotgun (WGS) entry which is preliminary data.</text>
</comment>
<dbReference type="GO" id="GO:0043953">
    <property type="term" value="P:protein transport by the Tat complex"/>
    <property type="evidence" value="ECO:0007669"/>
    <property type="project" value="UniProtKB-UniRule"/>
</dbReference>
<keyword evidence="4 5" id="KW-0472">Membrane</keyword>
<comment type="subcellular location">
    <subcellularLocation>
        <location evidence="5">Cell membrane</location>
        <topology evidence="5">Multi-pass membrane protein</topology>
    </subcellularLocation>
    <subcellularLocation>
        <location evidence="1">Membrane</location>
        <topology evidence="1">Multi-pass membrane protein</topology>
    </subcellularLocation>
</comment>
<dbReference type="NCBIfam" id="TIGR00945">
    <property type="entry name" value="tatC"/>
    <property type="match status" value="1"/>
</dbReference>
<keyword evidence="5" id="KW-0653">Protein transport</keyword>
<protein>
    <recommendedName>
        <fullName evidence="5">Sec-independent protein translocase protein TatC</fullName>
    </recommendedName>
</protein>
<keyword evidence="2 5" id="KW-0812">Transmembrane</keyword>